<comment type="function">
    <text evidence="8">Component of the signal peptidase complex (SPC) which catalyzes the cleavage of N-terminal signal sequences from nascent proteins as they are translocated into the lumen of the endoplasmic reticulum. Dispensable for SPC enzymatic activity.</text>
</comment>
<accession>A0A6C1EAG1</accession>
<evidence type="ECO:0000256" key="3">
    <source>
        <dbReference type="ARBA" id="ARBA00017059"/>
    </source>
</evidence>
<dbReference type="Proteomes" id="UP000501346">
    <property type="component" value="Chromosome SeX-ScX"/>
</dbReference>
<dbReference type="SMR" id="A0A6C1EAG1"/>
<keyword evidence="5" id="KW-0256">Endoplasmic reticulum</keyword>
<dbReference type="EMBL" id="CP049007">
    <property type="protein sequence ID" value="QID86115.1"/>
    <property type="molecule type" value="Genomic_DNA"/>
</dbReference>
<dbReference type="PANTHER" id="PTHR13202">
    <property type="entry name" value="MICROSOMAL SIGNAL PEPTIDASE 12 KDA SUBUNIT"/>
    <property type="match status" value="1"/>
</dbReference>
<comment type="subcellular location">
    <subcellularLocation>
        <location evidence="1">Endoplasmic reticulum membrane</location>
        <topology evidence="1">Multi-pass membrane protein</topology>
    </subcellularLocation>
</comment>
<keyword evidence="7 9" id="KW-0472">Membrane</keyword>
<name>A0A6C1EAG1_SACPS</name>
<dbReference type="GO" id="GO:0045047">
    <property type="term" value="P:protein targeting to ER"/>
    <property type="evidence" value="ECO:0007669"/>
    <property type="project" value="TreeGrafter"/>
</dbReference>
<evidence type="ECO:0000313" key="11">
    <source>
        <dbReference type="Proteomes" id="UP000501346"/>
    </source>
</evidence>
<evidence type="ECO:0000256" key="4">
    <source>
        <dbReference type="ARBA" id="ARBA00022692"/>
    </source>
</evidence>
<feature type="transmembrane region" description="Helical" evidence="9">
    <location>
        <begin position="30"/>
        <end position="49"/>
    </location>
</feature>
<dbReference type="InterPro" id="IPR009542">
    <property type="entry name" value="Spc1/SPCS1"/>
</dbReference>
<evidence type="ECO:0000256" key="9">
    <source>
        <dbReference type="SAM" id="Phobius"/>
    </source>
</evidence>
<keyword evidence="6 9" id="KW-1133">Transmembrane helix</keyword>
<reference evidence="10 11" key="1">
    <citation type="journal article" date="2019" name="BMC Genomics">
        <title>Chromosome level assembly and comparative genome analysis confirm lager-brewing yeasts originated from a single hybridization.</title>
        <authorList>
            <person name="Salazar A.N."/>
            <person name="Gorter de Vries A.R."/>
            <person name="van den Broek M."/>
            <person name="Brouwers N."/>
            <person name="de la Torre Cortes P."/>
            <person name="Kuijpers N.G.A."/>
            <person name="Daran J.G."/>
            <person name="Abeel T."/>
        </authorList>
    </citation>
    <scope>NUCLEOTIDE SEQUENCE [LARGE SCALE GENOMIC DNA]</scope>
    <source>
        <strain evidence="10 11">CBS 1483</strain>
    </source>
</reference>
<evidence type="ECO:0000256" key="7">
    <source>
        <dbReference type="ARBA" id="ARBA00023136"/>
    </source>
</evidence>
<keyword evidence="11" id="KW-1185">Reference proteome</keyword>
<keyword evidence="4 9" id="KW-0812">Transmembrane</keyword>
<comment type="similarity">
    <text evidence="2">Belongs to the SPCS1 family.</text>
</comment>
<dbReference type="Pfam" id="PF06645">
    <property type="entry name" value="SPC12"/>
    <property type="match status" value="1"/>
</dbReference>
<dbReference type="OrthoDB" id="263893at2759"/>
<organism evidence="10 11">
    <name type="scientific">Saccharomyces pastorianus</name>
    <name type="common">Lager yeast</name>
    <name type="synonym">Saccharomyces cerevisiae x Saccharomyces eubayanus</name>
    <dbReference type="NCBI Taxonomy" id="27292"/>
    <lineage>
        <taxon>Eukaryota</taxon>
        <taxon>Fungi</taxon>
        <taxon>Dikarya</taxon>
        <taxon>Ascomycota</taxon>
        <taxon>Saccharomycotina</taxon>
        <taxon>Saccharomycetes</taxon>
        <taxon>Saccharomycetales</taxon>
        <taxon>Saccharomycetaceae</taxon>
        <taxon>Saccharomyces</taxon>
    </lineage>
</organism>
<evidence type="ECO:0000256" key="2">
    <source>
        <dbReference type="ARBA" id="ARBA00005245"/>
    </source>
</evidence>
<dbReference type="GO" id="GO:0005787">
    <property type="term" value="C:signal peptidase complex"/>
    <property type="evidence" value="ECO:0007669"/>
    <property type="project" value="InterPro"/>
</dbReference>
<dbReference type="AlphaFoldDB" id="A0A6C1EAG1"/>
<dbReference type="PANTHER" id="PTHR13202:SF0">
    <property type="entry name" value="SIGNAL PEPTIDASE COMPLEX SUBUNIT 1"/>
    <property type="match status" value="1"/>
</dbReference>
<dbReference type="GO" id="GO:0006465">
    <property type="term" value="P:signal peptide processing"/>
    <property type="evidence" value="ECO:0007669"/>
    <property type="project" value="InterPro"/>
</dbReference>
<evidence type="ECO:0000256" key="5">
    <source>
        <dbReference type="ARBA" id="ARBA00022824"/>
    </source>
</evidence>
<sequence>MSEILQDVQRKLVFPIDFPSQRKTEKFQQLSLMIGALVACILGFAQQSLKVLLTAYGISCVITLICVLPAYPWYNKQKLRWAQPKIEINVDQYD</sequence>
<proteinExistence type="inferred from homology"/>
<feature type="transmembrane region" description="Helical" evidence="9">
    <location>
        <begin position="55"/>
        <end position="74"/>
    </location>
</feature>
<gene>
    <name evidence="10" type="primary">SPC1</name>
    <name evidence="10" type="ORF">GRS66_008729</name>
</gene>
<evidence type="ECO:0000256" key="1">
    <source>
        <dbReference type="ARBA" id="ARBA00004477"/>
    </source>
</evidence>
<protein>
    <recommendedName>
        <fullName evidence="3">Signal peptidase complex subunit 1</fullName>
    </recommendedName>
</protein>
<evidence type="ECO:0000256" key="6">
    <source>
        <dbReference type="ARBA" id="ARBA00022989"/>
    </source>
</evidence>
<evidence type="ECO:0000256" key="8">
    <source>
        <dbReference type="ARBA" id="ARBA00045204"/>
    </source>
</evidence>
<evidence type="ECO:0000313" key="10">
    <source>
        <dbReference type="EMBL" id="QID86115.1"/>
    </source>
</evidence>